<gene>
    <name evidence="1" type="primary">SRR6960507_10_2</name>
</gene>
<organism evidence="1 2">
    <name type="scientific">ssRNA phage SRR6960507_10</name>
    <dbReference type="NCBI Taxonomy" id="2786508"/>
    <lineage>
        <taxon>Viruses</taxon>
        <taxon>Riboviria</taxon>
        <taxon>Orthornavirae</taxon>
        <taxon>Lenarviricota</taxon>
        <taxon>Leviviricetes</taxon>
        <taxon>Norzivirales</taxon>
        <taxon>Solspiviridae</taxon>
        <taxon>Puirovirus</taxon>
        <taxon>Puirovirus sp. 'lutenecus'</taxon>
    </lineage>
</organism>
<sequence>MPTIGTISVNLHTVDRNDTVYAREGNTVSHVDTVALRRTPADGASKPLRTNVRFERGFSTPATATTGLEKSVTVSIAVTTPPGIDPVAVKAYVIEALTQAAEVAADVGTTGDIHL</sequence>
<dbReference type="KEGG" id="vg:80399329"/>
<evidence type="ECO:0000313" key="1">
    <source>
        <dbReference type="EMBL" id="DAD50629.1"/>
    </source>
</evidence>
<keyword evidence="1" id="KW-0167">Capsid protein</keyword>
<accession>A0A8S5KZX5</accession>
<evidence type="ECO:0000313" key="2">
    <source>
        <dbReference type="Proteomes" id="UP000682498"/>
    </source>
</evidence>
<name>A0A8S5KZX5_9VIRU</name>
<reference evidence="1" key="1">
    <citation type="submission" date="2020-09" db="EMBL/GenBank/DDBJ databases">
        <title>Leviviricetes taxonomy.</title>
        <authorList>
            <person name="Stockdale S.R."/>
            <person name="Callanan J."/>
            <person name="Adriaenssens E.M."/>
            <person name="Kuhn J.H."/>
            <person name="Rumnieks J."/>
            <person name="Shkoporov A."/>
            <person name="Draper L.A."/>
            <person name="Ross P."/>
            <person name="Hill C."/>
        </authorList>
    </citation>
    <scope>NUCLEOTIDE SEQUENCE</scope>
</reference>
<dbReference type="EMBL" id="BK013579">
    <property type="protein sequence ID" value="DAD50629.1"/>
    <property type="molecule type" value="Genomic_RNA"/>
</dbReference>
<protein>
    <submittedName>
        <fullName evidence="1">Coat protein</fullName>
    </submittedName>
</protein>
<dbReference type="Proteomes" id="UP000682498">
    <property type="component" value="Segment"/>
</dbReference>
<dbReference type="GO" id="GO:0019028">
    <property type="term" value="C:viral capsid"/>
    <property type="evidence" value="ECO:0007669"/>
    <property type="project" value="UniProtKB-KW"/>
</dbReference>
<dbReference type="GeneID" id="80399329"/>
<keyword evidence="1" id="KW-0946">Virion</keyword>
<proteinExistence type="predicted"/>
<dbReference type="RefSeq" id="YP_010770114.1">
    <property type="nucleotide sequence ID" value="NC_074167.1"/>
</dbReference>